<accession>A0ABM7YIG0</accession>
<gene>
    <name evidence="2" type="ORF">CATMQ487_12300</name>
</gene>
<dbReference type="Proteomes" id="UP001057498">
    <property type="component" value="Chromosome"/>
</dbReference>
<dbReference type="InterPro" id="IPR016181">
    <property type="entry name" value="Acyl_CoA_acyltransferase"/>
</dbReference>
<evidence type="ECO:0000313" key="3">
    <source>
        <dbReference type="Proteomes" id="UP001057498"/>
    </source>
</evidence>
<dbReference type="SUPFAM" id="SSF55729">
    <property type="entry name" value="Acyl-CoA N-acyltransferases (Nat)"/>
    <property type="match status" value="1"/>
</dbReference>
<dbReference type="RefSeq" id="WP_251972397.1">
    <property type="nucleotide sequence ID" value="NZ_AP025730.1"/>
</dbReference>
<organism evidence="2 3">
    <name type="scientific">Sphaerotilus microaerophilus</name>
    <dbReference type="NCBI Taxonomy" id="2914710"/>
    <lineage>
        <taxon>Bacteria</taxon>
        <taxon>Pseudomonadati</taxon>
        <taxon>Pseudomonadota</taxon>
        <taxon>Betaproteobacteria</taxon>
        <taxon>Burkholderiales</taxon>
        <taxon>Sphaerotilaceae</taxon>
        <taxon>Sphaerotilus</taxon>
    </lineage>
</organism>
<dbReference type="InterPro" id="IPR000182">
    <property type="entry name" value="GNAT_dom"/>
</dbReference>
<keyword evidence="3" id="KW-1185">Reference proteome</keyword>
<proteinExistence type="predicted"/>
<dbReference type="CDD" id="cd04301">
    <property type="entry name" value="NAT_SF"/>
    <property type="match status" value="1"/>
</dbReference>
<sequence>MDTATTSTGAAQPPLRRWLGPLGTARWWDWVPICQLGEQHGPLIEAHLLALGDRDRYLRFGYPATDERIRQHAAQLDFGRHELFGIFNRRLQLVGTAHLAYADLSRSMCEFAVSVLPHTRGRGYGKRLFAHAVRHCQNRRVDQLFIHALSENTAMLRIARGAGARLQHEGGESEAWLQLPPDSVGSHMTELVDTRAAALNHLFKRQQELLRWSLGLVVDVKARLAHLRGIASQ</sequence>
<dbReference type="EMBL" id="AP025730">
    <property type="protein sequence ID" value="BDI04260.1"/>
    <property type="molecule type" value="Genomic_DNA"/>
</dbReference>
<name>A0ABM7YIG0_9BURK</name>
<dbReference type="PROSITE" id="PS51186">
    <property type="entry name" value="GNAT"/>
    <property type="match status" value="1"/>
</dbReference>
<dbReference type="Gene3D" id="3.40.630.30">
    <property type="match status" value="1"/>
</dbReference>
<reference evidence="2" key="1">
    <citation type="submission" date="2022-04" db="EMBL/GenBank/DDBJ databases">
        <title>Whole genome sequence of Sphaerotilus sp. FB-5.</title>
        <authorList>
            <person name="Takeda M."/>
            <person name="Narihara S."/>
            <person name="Akimoto M."/>
            <person name="Akimoto R."/>
            <person name="Nishiyashiki S."/>
            <person name="Murakami T."/>
        </authorList>
    </citation>
    <scope>NUCLEOTIDE SEQUENCE</scope>
    <source>
        <strain evidence="2">FB-5</strain>
    </source>
</reference>
<dbReference type="Pfam" id="PF00583">
    <property type="entry name" value="Acetyltransf_1"/>
    <property type="match status" value="1"/>
</dbReference>
<protein>
    <recommendedName>
        <fullName evidence="1">N-acetyltransferase domain-containing protein</fullName>
    </recommendedName>
</protein>
<feature type="domain" description="N-acetyltransferase" evidence="1">
    <location>
        <begin position="44"/>
        <end position="182"/>
    </location>
</feature>
<evidence type="ECO:0000259" key="1">
    <source>
        <dbReference type="PROSITE" id="PS51186"/>
    </source>
</evidence>
<evidence type="ECO:0000313" key="2">
    <source>
        <dbReference type="EMBL" id="BDI04260.1"/>
    </source>
</evidence>